<organism evidence="1 2">
    <name type="scientific">Leucobacter albus</name>
    <dbReference type="NCBI Taxonomy" id="272210"/>
    <lineage>
        <taxon>Bacteria</taxon>
        <taxon>Bacillati</taxon>
        <taxon>Actinomycetota</taxon>
        <taxon>Actinomycetes</taxon>
        <taxon>Micrococcales</taxon>
        <taxon>Microbacteriaceae</taxon>
        <taxon>Leucobacter</taxon>
    </lineage>
</organism>
<name>A0ABW3TQS6_9MICO</name>
<gene>
    <name evidence="1" type="ORF">ACFQ3U_12270</name>
</gene>
<accession>A0ABW3TQS6</accession>
<proteinExistence type="predicted"/>
<dbReference type="RefSeq" id="WP_343960651.1">
    <property type="nucleotide sequence ID" value="NZ_BAAAKZ010000008.1"/>
</dbReference>
<dbReference type="Proteomes" id="UP001597181">
    <property type="component" value="Unassembled WGS sequence"/>
</dbReference>
<protein>
    <submittedName>
        <fullName evidence="1">Uncharacterized protein</fullName>
    </submittedName>
</protein>
<comment type="caution">
    <text evidence="1">The sequence shown here is derived from an EMBL/GenBank/DDBJ whole genome shotgun (WGS) entry which is preliminary data.</text>
</comment>
<evidence type="ECO:0000313" key="1">
    <source>
        <dbReference type="EMBL" id="MFD1202667.1"/>
    </source>
</evidence>
<keyword evidence="2" id="KW-1185">Reference proteome</keyword>
<dbReference type="EMBL" id="JBHTLY010000005">
    <property type="protein sequence ID" value="MFD1202667.1"/>
    <property type="molecule type" value="Genomic_DNA"/>
</dbReference>
<reference evidence="2" key="1">
    <citation type="journal article" date="2019" name="Int. J. Syst. Evol. Microbiol.">
        <title>The Global Catalogue of Microorganisms (GCM) 10K type strain sequencing project: providing services to taxonomists for standard genome sequencing and annotation.</title>
        <authorList>
            <consortium name="The Broad Institute Genomics Platform"/>
            <consortium name="The Broad Institute Genome Sequencing Center for Infectious Disease"/>
            <person name="Wu L."/>
            <person name="Ma J."/>
        </authorList>
    </citation>
    <scope>NUCLEOTIDE SEQUENCE [LARGE SCALE GENOMIC DNA]</scope>
    <source>
        <strain evidence="2">CCUG 50213</strain>
    </source>
</reference>
<evidence type="ECO:0000313" key="2">
    <source>
        <dbReference type="Proteomes" id="UP001597181"/>
    </source>
</evidence>
<sequence length="117" mass="13191">MKYPHMQHVCNLTRGGDVLYVGSTGHGVQHFIKSVADLNIEGVTTRRSKGHELVTFPDGHRLHFATLRTINKARGLTVQHIVIDDHTMLDDPDFRATLRPCFSHPYGVDIERYSVIG</sequence>